<feature type="transmembrane region" description="Helical" evidence="1">
    <location>
        <begin position="16"/>
        <end position="37"/>
    </location>
</feature>
<name>A0ABT8D1V5_9FLAO</name>
<keyword evidence="1" id="KW-0812">Transmembrane</keyword>
<accession>A0ABT8D1V5</accession>
<protein>
    <submittedName>
        <fullName evidence="2">Uncharacterized protein</fullName>
    </submittedName>
</protein>
<dbReference type="RefSeq" id="WP_290365599.1">
    <property type="nucleotide sequence ID" value="NZ_JAUFQU010000090.1"/>
</dbReference>
<comment type="caution">
    <text evidence="2">The sequence shown here is derived from an EMBL/GenBank/DDBJ whole genome shotgun (WGS) entry which is preliminary data.</text>
</comment>
<keyword evidence="1" id="KW-0472">Membrane</keyword>
<reference evidence="3" key="1">
    <citation type="journal article" date="2019" name="Int. J. Syst. Evol. Microbiol.">
        <title>The Global Catalogue of Microorganisms (GCM) 10K type strain sequencing project: providing services to taxonomists for standard genome sequencing and annotation.</title>
        <authorList>
            <consortium name="The Broad Institute Genomics Platform"/>
            <consortium name="The Broad Institute Genome Sequencing Center for Infectious Disease"/>
            <person name="Wu L."/>
            <person name="Ma J."/>
        </authorList>
    </citation>
    <scope>NUCLEOTIDE SEQUENCE [LARGE SCALE GENOMIC DNA]</scope>
    <source>
        <strain evidence="3">CECT 7184</strain>
    </source>
</reference>
<keyword evidence="3" id="KW-1185">Reference proteome</keyword>
<evidence type="ECO:0000256" key="1">
    <source>
        <dbReference type="SAM" id="Phobius"/>
    </source>
</evidence>
<evidence type="ECO:0000313" key="3">
    <source>
        <dbReference type="Proteomes" id="UP001242368"/>
    </source>
</evidence>
<dbReference type="EMBL" id="JAUFQU010000090">
    <property type="protein sequence ID" value="MDN3710459.1"/>
    <property type="molecule type" value="Genomic_DNA"/>
</dbReference>
<gene>
    <name evidence="2" type="ORF">QW060_26970</name>
</gene>
<dbReference type="Proteomes" id="UP001242368">
    <property type="component" value="Unassembled WGS sequence"/>
</dbReference>
<proteinExistence type="predicted"/>
<evidence type="ECO:0000313" key="2">
    <source>
        <dbReference type="EMBL" id="MDN3710459.1"/>
    </source>
</evidence>
<sequence>MNWDIRNLSEEDKRKYIVYAIFGIVSIGVIGLVSLLYQEKILQIKK</sequence>
<organism evidence="2 3">
    <name type="scientific">Paenimyroides ceti</name>
    <dbReference type="NCBI Taxonomy" id="395087"/>
    <lineage>
        <taxon>Bacteria</taxon>
        <taxon>Pseudomonadati</taxon>
        <taxon>Bacteroidota</taxon>
        <taxon>Flavobacteriia</taxon>
        <taxon>Flavobacteriales</taxon>
        <taxon>Flavobacteriaceae</taxon>
        <taxon>Paenimyroides</taxon>
    </lineage>
</organism>
<keyword evidence="1" id="KW-1133">Transmembrane helix</keyword>